<dbReference type="EMBL" id="AZGY01000007">
    <property type="protein sequence ID" value="KZZ96660.1"/>
    <property type="molecule type" value="Genomic_DNA"/>
</dbReference>
<feature type="compositionally biased region" description="Polar residues" evidence="6">
    <location>
        <begin position="529"/>
        <end position="551"/>
    </location>
</feature>
<gene>
    <name evidence="8" type="ORF">AAL_03889</name>
</gene>
<accession>A0A166PGX1</accession>
<evidence type="ECO:0000313" key="8">
    <source>
        <dbReference type="EMBL" id="KZZ96660.1"/>
    </source>
</evidence>
<comment type="caution">
    <text evidence="8">The sequence shown here is derived from an EMBL/GenBank/DDBJ whole genome shotgun (WGS) entry which is preliminary data.</text>
</comment>
<dbReference type="GO" id="GO:0016020">
    <property type="term" value="C:membrane"/>
    <property type="evidence" value="ECO:0007669"/>
    <property type="project" value="UniProtKB-SubCell"/>
</dbReference>
<dbReference type="InterPro" id="IPR002293">
    <property type="entry name" value="AA/rel_permease1"/>
</dbReference>
<comment type="subcellular location">
    <subcellularLocation>
        <location evidence="1">Membrane</location>
        <topology evidence="1">Multi-pass membrane protein</topology>
    </subcellularLocation>
</comment>
<keyword evidence="2" id="KW-0813">Transport</keyword>
<sequence length="562" mass="61234">MEPENPLDRKATIDLIDQATRDAQDLAALGHVETLSRKFSLWSMLALAFCVLGTWSTMAQDLATGLSNGGPVGILWGLLLVTACNTCVAVSLGELVSSMPTALGQAYWISHLWSTPCGRFASYMCAWINTFGWWTLTASQIAFMTQFLLAMKLMFVPEWEGASKGWLQFVVYVGITVALTLINYIACRRDRILPVFNNFVGVGFGGLFVAFSLTLLICVGTKPNLSFQSAAFVFGQWINQTGWSDGVVWFLGLVQSAYGLTAFDSVIHMVEEIPAPRRNAPRTMYLAVLIGALSGFVFMVVCLFCIQNMDSILNPTASNPFIELLQSTAGLVGGVVMVALFTFNGLGQGASVLTTASRLTWSFARDGGFPFGVWFSQVDDVWKVPGRALWLQCFIISLVGVLYLFASTVLQAILSVSTIALTISYALPIGVLMAVGRDKLPSGGEFRLGRLGPFVNWVSVIYCSITTVFFFFPSSPNPAPSDMNFAIAVFGVMLVLSLGFWLLQGHKTFLQISKVAEPILYARNCGSSQDGNTYEKQQNPGKNQRSVSEEGNLTIGEADQRS</sequence>
<dbReference type="Pfam" id="PF13520">
    <property type="entry name" value="AA_permease_2"/>
    <property type="match status" value="1"/>
</dbReference>
<dbReference type="AlphaFoldDB" id="A0A166PGX1"/>
<evidence type="ECO:0000256" key="4">
    <source>
        <dbReference type="ARBA" id="ARBA00022989"/>
    </source>
</evidence>
<dbReference type="PANTHER" id="PTHR45649:SF22">
    <property type="entry name" value="TRANSPORTER, PUTATIVE (EUROFUNG)-RELATED"/>
    <property type="match status" value="1"/>
</dbReference>
<proteinExistence type="predicted"/>
<evidence type="ECO:0000313" key="9">
    <source>
        <dbReference type="Proteomes" id="UP000078544"/>
    </source>
</evidence>
<feature type="transmembrane region" description="Helical" evidence="7">
    <location>
        <begin position="131"/>
        <end position="149"/>
    </location>
</feature>
<feature type="transmembrane region" description="Helical" evidence="7">
    <location>
        <begin position="284"/>
        <end position="309"/>
    </location>
</feature>
<feature type="transmembrane region" description="Helical" evidence="7">
    <location>
        <begin position="199"/>
        <end position="222"/>
    </location>
</feature>
<evidence type="ECO:0000256" key="2">
    <source>
        <dbReference type="ARBA" id="ARBA00022448"/>
    </source>
</evidence>
<feature type="transmembrane region" description="Helical" evidence="7">
    <location>
        <begin position="388"/>
        <end position="406"/>
    </location>
</feature>
<dbReference type="STRING" id="1081109.A0A166PGX1"/>
<feature type="transmembrane region" description="Helical" evidence="7">
    <location>
        <begin position="39"/>
        <end position="58"/>
    </location>
</feature>
<evidence type="ECO:0000256" key="3">
    <source>
        <dbReference type="ARBA" id="ARBA00022692"/>
    </source>
</evidence>
<keyword evidence="4 7" id="KW-1133">Transmembrane helix</keyword>
<evidence type="ECO:0000256" key="6">
    <source>
        <dbReference type="SAM" id="MobiDB-lite"/>
    </source>
</evidence>
<feature type="transmembrane region" description="Helical" evidence="7">
    <location>
        <begin position="242"/>
        <end position="263"/>
    </location>
</feature>
<dbReference type="GO" id="GO:0006865">
    <property type="term" value="P:amino acid transport"/>
    <property type="evidence" value="ECO:0007669"/>
    <property type="project" value="InterPro"/>
</dbReference>
<protein>
    <submittedName>
        <fullName evidence="8">Amino acid/polyamine transporter I</fullName>
    </submittedName>
</protein>
<keyword evidence="3 7" id="KW-0812">Transmembrane</keyword>
<feature type="transmembrane region" description="Helical" evidence="7">
    <location>
        <begin position="454"/>
        <end position="473"/>
    </location>
</feature>
<name>A0A166PGX1_9HYPO</name>
<feature type="transmembrane region" description="Helical" evidence="7">
    <location>
        <begin position="70"/>
        <end position="92"/>
    </location>
</feature>
<dbReference type="InterPro" id="IPR004840">
    <property type="entry name" value="Amino_acid_permease_CS"/>
</dbReference>
<reference evidence="8 9" key="1">
    <citation type="journal article" date="2016" name="Genome Biol. Evol.">
        <title>Divergent and convergent evolution of fungal pathogenicity.</title>
        <authorList>
            <person name="Shang Y."/>
            <person name="Xiao G."/>
            <person name="Zheng P."/>
            <person name="Cen K."/>
            <person name="Zhan S."/>
            <person name="Wang C."/>
        </authorList>
    </citation>
    <scope>NUCLEOTIDE SEQUENCE [LARGE SCALE GENOMIC DNA]</scope>
    <source>
        <strain evidence="8 9">RCEF 2490</strain>
    </source>
</reference>
<keyword evidence="9" id="KW-1185">Reference proteome</keyword>
<evidence type="ECO:0000256" key="7">
    <source>
        <dbReference type="SAM" id="Phobius"/>
    </source>
</evidence>
<dbReference type="OrthoDB" id="2417308at2759"/>
<feature type="transmembrane region" description="Helical" evidence="7">
    <location>
        <begin position="169"/>
        <end position="187"/>
    </location>
</feature>
<dbReference type="Proteomes" id="UP000078544">
    <property type="component" value="Unassembled WGS sequence"/>
</dbReference>
<dbReference type="PROSITE" id="PS00218">
    <property type="entry name" value="AMINO_ACID_PERMEASE_1"/>
    <property type="match status" value="1"/>
</dbReference>
<dbReference type="Gene3D" id="1.20.1740.10">
    <property type="entry name" value="Amino acid/polyamine transporter I"/>
    <property type="match status" value="1"/>
</dbReference>
<feature type="region of interest" description="Disordered" evidence="6">
    <location>
        <begin position="529"/>
        <end position="562"/>
    </location>
</feature>
<keyword evidence="5 7" id="KW-0472">Membrane</keyword>
<dbReference type="GO" id="GO:0022857">
    <property type="term" value="F:transmembrane transporter activity"/>
    <property type="evidence" value="ECO:0007669"/>
    <property type="project" value="InterPro"/>
</dbReference>
<evidence type="ECO:0000256" key="5">
    <source>
        <dbReference type="ARBA" id="ARBA00023136"/>
    </source>
</evidence>
<dbReference type="PIRSF" id="PIRSF006060">
    <property type="entry name" value="AA_transporter"/>
    <property type="match status" value="1"/>
</dbReference>
<organism evidence="8 9">
    <name type="scientific">Moelleriella libera RCEF 2490</name>
    <dbReference type="NCBI Taxonomy" id="1081109"/>
    <lineage>
        <taxon>Eukaryota</taxon>
        <taxon>Fungi</taxon>
        <taxon>Dikarya</taxon>
        <taxon>Ascomycota</taxon>
        <taxon>Pezizomycotina</taxon>
        <taxon>Sordariomycetes</taxon>
        <taxon>Hypocreomycetidae</taxon>
        <taxon>Hypocreales</taxon>
        <taxon>Clavicipitaceae</taxon>
        <taxon>Moelleriella</taxon>
    </lineage>
</organism>
<feature type="transmembrane region" description="Helical" evidence="7">
    <location>
        <begin position="412"/>
        <end position="434"/>
    </location>
</feature>
<feature type="transmembrane region" description="Helical" evidence="7">
    <location>
        <begin position="321"/>
        <end position="343"/>
    </location>
</feature>
<dbReference type="PANTHER" id="PTHR45649">
    <property type="entry name" value="AMINO-ACID PERMEASE BAT1"/>
    <property type="match status" value="1"/>
</dbReference>
<evidence type="ECO:0000256" key="1">
    <source>
        <dbReference type="ARBA" id="ARBA00004141"/>
    </source>
</evidence>
<feature type="transmembrane region" description="Helical" evidence="7">
    <location>
        <begin position="485"/>
        <end position="503"/>
    </location>
</feature>